<proteinExistence type="predicted"/>
<accession>A0AB36CS50</accession>
<organism evidence="6 9">
    <name type="scientific">Pseudomonas mandelii</name>
    <dbReference type="NCBI Taxonomy" id="75612"/>
    <lineage>
        <taxon>Bacteria</taxon>
        <taxon>Pseudomonadati</taxon>
        <taxon>Pseudomonadota</taxon>
        <taxon>Gammaproteobacteria</taxon>
        <taxon>Pseudomonadales</taxon>
        <taxon>Pseudomonadaceae</taxon>
        <taxon>Pseudomonas</taxon>
    </lineage>
</organism>
<evidence type="ECO:0000313" key="6">
    <source>
        <dbReference type="EMBL" id="NMZ78496.1"/>
    </source>
</evidence>
<dbReference type="Proteomes" id="UP000182476">
    <property type="component" value="Chromosome I"/>
</dbReference>
<dbReference type="PANTHER" id="PTHR42910:SF1">
    <property type="entry name" value="MAJOR FACILITATOR SUPERFAMILY (MFS) PROFILE DOMAIN-CONTAINING PROTEIN"/>
    <property type="match status" value="1"/>
</dbReference>
<evidence type="ECO:0000313" key="7">
    <source>
        <dbReference type="EMBL" id="SDU16175.1"/>
    </source>
</evidence>
<feature type="transmembrane region" description="Helical" evidence="4">
    <location>
        <begin position="364"/>
        <end position="387"/>
    </location>
</feature>
<dbReference type="InterPro" id="IPR011701">
    <property type="entry name" value="MFS"/>
</dbReference>
<evidence type="ECO:0000259" key="5">
    <source>
        <dbReference type="PROSITE" id="PS50850"/>
    </source>
</evidence>
<feature type="transmembrane region" description="Helical" evidence="4">
    <location>
        <begin position="101"/>
        <end position="122"/>
    </location>
</feature>
<feature type="transmembrane region" description="Helical" evidence="4">
    <location>
        <begin position="134"/>
        <end position="153"/>
    </location>
</feature>
<dbReference type="EMBL" id="JAAQXV010000001">
    <property type="protein sequence ID" value="NMZ78496.1"/>
    <property type="molecule type" value="Genomic_DNA"/>
</dbReference>
<dbReference type="EMBL" id="LT629796">
    <property type="protein sequence ID" value="SDU16175.1"/>
    <property type="molecule type" value="Genomic_DNA"/>
</dbReference>
<feature type="transmembrane region" description="Helical" evidence="4">
    <location>
        <begin position="48"/>
        <end position="65"/>
    </location>
</feature>
<evidence type="ECO:0000256" key="1">
    <source>
        <dbReference type="ARBA" id="ARBA00022692"/>
    </source>
</evidence>
<gene>
    <name evidence="6" type="ORF">HBO26_04145</name>
    <name evidence="7" type="ORF">SAMN04489801_1231</name>
</gene>
<dbReference type="PANTHER" id="PTHR42910">
    <property type="entry name" value="TRANSPORTER SCO4007-RELATED"/>
    <property type="match status" value="1"/>
</dbReference>
<name>A0AB36CS50_9PSED</name>
<dbReference type="Pfam" id="PF07690">
    <property type="entry name" value="MFS_1"/>
    <property type="match status" value="1"/>
</dbReference>
<feature type="transmembrane region" description="Helical" evidence="4">
    <location>
        <begin position="77"/>
        <end position="95"/>
    </location>
</feature>
<evidence type="ECO:0000313" key="8">
    <source>
        <dbReference type="Proteomes" id="UP000182476"/>
    </source>
</evidence>
<dbReference type="Gene3D" id="1.20.1250.20">
    <property type="entry name" value="MFS general substrate transporter like domains"/>
    <property type="match status" value="1"/>
</dbReference>
<feature type="transmembrane region" description="Helical" evidence="4">
    <location>
        <begin position="212"/>
        <end position="234"/>
    </location>
</feature>
<dbReference type="Proteomes" id="UP000548707">
    <property type="component" value="Unassembled WGS sequence"/>
</dbReference>
<dbReference type="SUPFAM" id="SSF103473">
    <property type="entry name" value="MFS general substrate transporter"/>
    <property type="match status" value="1"/>
</dbReference>
<dbReference type="GO" id="GO:0022857">
    <property type="term" value="F:transmembrane transporter activity"/>
    <property type="evidence" value="ECO:0007669"/>
    <property type="project" value="InterPro"/>
</dbReference>
<sequence length="397" mass="42326">MSPNTHFTPLVLAGIALLCGLSVANVYFNQALLPVFADTLHAGAGQTSWIATASQMGYALGMLLIVPLGDRVSPLRLCRVLLAWTCVLLLLASQATHLSFLAGASFLLCMGTCIPQVLLPYLAGLATAGERSRVIAWVQTGLVTGILLSRAIAGWLADHLGWQSVYWVAASAMVLCALALPSVLPRRDTPAVSVAYGRLLSSMLHLFWHEPLLRLSCALGAAVFAAFSAFWSVIAFKLMAPPYSMNAADVGLFSLWGALATLLTPAAGKVCERFGTVAISLVSILLCGLSFALTIAWSNNFIVLLVCANLLSFALQLGQVANQTRIFSLRPESRSRLNTVYMVCNFCGGAFGSAMGGYLWQRFGWTGCVLLGLLCAVLAMVALLAILRPRQKQLSAI</sequence>
<protein>
    <submittedName>
        <fullName evidence="6">MFS transporter</fullName>
    </submittedName>
    <submittedName>
        <fullName evidence="7">Predicted arabinose efflux permease, MFS family</fullName>
    </submittedName>
</protein>
<dbReference type="InterPro" id="IPR020846">
    <property type="entry name" value="MFS_dom"/>
</dbReference>
<reference evidence="6 9" key="2">
    <citation type="journal article" date="2020" name="Front. Microbiol.">
        <title>Genetic Organization of the aprX-lipA2 Operon Affects the Proteolytic Potential of Pseudomonas Species in Milk.</title>
        <authorList>
            <person name="Maier C."/>
            <person name="Huptas C."/>
            <person name="von Neubeck M."/>
            <person name="Scherer S."/>
            <person name="Wenning M."/>
            <person name="Lucking G."/>
        </authorList>
    </citation>
    <scope>NUCLEOTIDE SEQUENCE [LARGE SCALE GENOMIC DNA]</scope>
    <source>
        <strain evidence="6 9">WS 5114</strain>
    </source>
</reference>
<feature type="transmembrane region" description="Helical" evidence="4">
    <location>
        <begin position="165"/>
        <end position="184"/>
    </location>
</feature>
<reference evidence="6" key="3">
    <citation type="submission" date="2020-03" db="EMBL/GenBank/DDBJ databases">
        <authorList>
            <person name="Maier C."/>
            <person name="Huptas C."/>
            <person name="von Neubeck M."/>
            <person name="Scherer S."/>
            <person name="Wenning M."/>
            <person name="Lucking G."/>
        </authorList>
    </citation>
    <scope>NUCLEOTIDE SEQUENCE</scope>
    <source>
        <strain evidence="6">WS 5114</strain>
    </source>
</reference>
<feature type="transmembrane region" description="Helical" evidence="4">
    <location>
        <begin position="274"/>
        <end position="295"/>
    </location>
</feature>
<keyword evidence="1 4" id="KW-0812">Transmembrane</keyword>
<keyword evidence="2 4" id="KW-1133">Transmembrane helix</keyword>
<feature type="transmembrane region" description="Helical" evidence="4">
    <location>
        <begin position="339"/>
        <end position="358"/>
    </location>
</feature>
<keyword evidence="3 4" id="KW-0472">Membrane</keyword>
<dbReference type="PROSITE" id="PS50850">
    <property type="entry name" value="MFS"/>
    <property type="match status" value="1"/>
</dbReference>
<evidence type="ECO:0000256" key="4">
    <source>
        <dbReference type="SAM" id="Phobius"/>
    </source>
</evidence>
<feature type="transmembrane region" description="Helical" evidence="4">
    <location>
        <begin position="246"/>
        <end position="267"/>
    </location>
</feature>
<feature type="transmembrane region" description="Helical" evidence="4">
    <location>
        <begin position="301"/>
        <end position="318"/>
    </location>
</feature>
<dbReference type="InterPro" id="IPR036259">
    <property type="entry name" value="MFS_trans_sf"/>
</dbReference>
<evidence type="ECO:0000313" key="9">
    <source>
        <dbReference type="Proteomes" id="UP000548707"/>
    </source>
</evidence>
<dbReference type="GeneID" id="46428359"/>
<evidence type="ECO:0000256" key="2">
    <source>
        <dbReference type="ARBA" id="ARBA00022989"/>
    </source>
</evidence>
<reference evidence="7 8" key="1">
    <citation type="submission" date="2016-10" db="EMBL/GenBank/DDBJ databases">
        <authorList>
            <person name="Varghese N."/>
            <person name="Submissions S."/>
        </authorList>
    </citation>
    <scope>NUCLEOTIDE SEQUENCE [LARGE SCALE GENOMIC DNA]</scope>
    <source>
        <strain evidence="7 8">LMG 21607</strain>
    </source>
</reference>
<evidence type="ECO:0000256" key="3">
    <source>
        <dbReference type="ARBA" id="ARBA00023136"/>
    </source>
</evidence>
<keyword evidence="8" id="KW-1185">Reference proteome</keyword>
<dbReference type="RefSeq" id="WP_083375080.1">
    <property type="nucleotide sequence ID" value="NZ_JAAQXV010000001.1"/>
</dbReference>
<dbReference type="AlphaFoldDB" id="A0AB36CS50"/>
<feature type="domain" description="Major facilitator superfamily (MFS) profile" evidence="5">
    <location>
        <begin position="8"/>
        <end position="390"/>
    </location>
</feature>
<dbReference type="CDD" id="cd17324">
    <property type="entry name" value="MFS_NepI_like"/>
    <property type="match status" value="1"/>
</dbReference>